<accession>E4XBH6</accession>
<dbReference type="FunCoup" id="E4XBH6">
    <property type="interactions" value="38"/>
</dbReference>
<sequence length="255" mass="29182">MREFLLSLPQDKDPAEYTSVEYEHPKGKLILELHYHSSRIGDYSSFVTEDNETTIHSYGLLKATPFDVRLILLAQLEKLKNGEKAAVISEMKIPKKIKEVALSISCEKLEEMFIVADKETKKIQFDEKMLFENLDKRLEKVQAAILKHKVMNDSNKDKLKRYSARVICDCLPKDTTKAYEKHLGIEQSVARIEAKENEPPIKRLKLEDGPTEDYSKGSPLKAFTEVKLTKKEADLKKASVGTKSIMSFFTPKKKT</sequence>
<dbReference type="GO" id="GO:0005654">
    <property type="term" value="C:nucleoplasm"/>
    <property type="evidence" value="ECO:0007669"/>
    <property type="project" value="TreeGrafter"/>
</dbReference>
<protein>
    <submittedName>
        <fullName evidence="1">Uncharacterized protein</fullName>
    </submittedName>
</protein>
<dbReference type="PANTHER" id="PTHR13383">
    <property type="entry name" value="RIBONUCLEASE H2 SUBUNIT B"/>
    <property type="match status" value="1"/>
</dbReference>
<name>E4XBH6_OIKDI</name>
<proteinExistence type="predicted"/>
<dbReference type="EMBL" id="FN653034">
    <property type="protein sequence ID" value="CBY08951.1"/>
    <property type="molecule type" value="Genomic_DNA"/>
</dbReference>
<dbReference type="PANTHER" id="PTHR13383:SF11">
    <property type="entry name" value="RIBONUCLEASE H2 SUBUNIT B"/>
    <property type="match status" value="1"/>
</dbReference>
<reference evidence="1" key="1">
    <citation type="journal article" date="2010" name="Science">
        <title>Plasticity of animal genome architecture unmasked by rapid evolution of a pelagic tunicate.</title>
        <authorList>
            <person name="Denoeud F."/>
            <person name="Henriet S."/>
            <person name="Mungpakdee S."/>
            <person name="Aury J.M."/>
            <person name="Da Silva C."/>
            <person name="Brinkmann H."/>
            <person name="Mikhaleva J."/>
            <person name="Olsen L.C."/>
            <person name="Jubin C."/>
            <person name="Canestro C."/>
            <person name="Bouquet J.M."/>
            <person name="Danks G."/>
            <person name="Poulain J."/>
            <person name="Campsteijn C."/>
            <person name="Adamski M."/>
            <person name="Cross I."/>
            <person name="Yadetie F."/>
            <person name="Muffato M."/>
            <person name="Louis A."/>
            <person name="Butcher S."/>
            <person name="Tsagkogeorga G."/>
            <person name="Konrad A."/>
            <person name="Singh S."/>
            <person name="Jensen M.F."/>
            <person name="Cong E.H."/>
            <person name="Eikeseth-Otteraa H."/>
            <person name="Noel B."/>
            <person name="Anthouard V."/>
            <person name="Porcel B.M."/>
            <person name="Kachouri-Lafond R."/>
            <person name="Nishino A."/>
            <person name="Ugolini M."/>
            <person name="Chourrout P."/>
            <person name="Nishida H."/>
            <person name="Aasland R."/>
            <person name="Huzurbazar S."/>
            <person name="Westhof E."/>
            <person name="Delsuc F."/>
            <person name="Lehrach H."/>
            <person name="Reinhardt R."/>
            <person name="Weissenbach J."/>
            <person name="Roy S.W."/>
            <person name="Artiguenave F."/>
            <person name="Postlethwait J.H."/>
            <person name="Manak J.R."/>
            <person name="Thompson E.M."/>
            <person name="Jaillon O."/>
            <person name="Du Pasquier L."/>
            <person name="Boudinot P."/>
            <person name="Liberles D.A."/>
            <person name="Volff J.N."/>
            <person name="Philippe H."/>
            <person name="Lenhard B."/>
            <person name="Roest Crollius H."/>
            <person name="Wincker P."/>
            <person name="Chourrout D."/>
        </authorList>
    </citation>
    <scope>NUCLEOTIDE SEQUENCE [LARGE SCALE GENOMIC DNA]</scope>
</reference>
<dbReference type="OrthoDB" id="29098at2759"/>
<dbReference type="GO" id="GO:0006401">
    <property type="term" value="P:RNA catabolic process"/>
    <property type="evidence" value="ECO:0007669"/>
    <property type="project" value="TreeGrafter"/>
</dbReference>
<organism evidence="1">
    <name type="scientific">Oikopleura dioica</name>
    <name type="common">Tunicate</name>
    <dbReference type="NCBI Taxonomy" id="34765"/>
    <lineage>
        <taxon>Eukaryota</taxon>
        <taxon>Metazoa</taxon>
        <taxon>Chordata</taxon>
        <taxon>Tunicata</taxon>
        <taxon>Appendicularia</taxon>
        <taxon>Copelata</taxon>
        <taxon>Oikopleuridae</taxon>
        <taxon>Oikopleura</taxon>
    </lineage>
</organism>
<dbReference type="InParanoid" id="E4XBH6"/>
<dbReference type="Proteomes" id="UP000001307">
    <property type="component" value="Unassembled WGS sequence"/>
</dbReference>
<evidence type="ECO:0000313" key="2">
    <source>
        <dbReference type="Proteomes" id="UP000001307"/>
    </source>
</evidence>
<dbReference type="AlphaFoldDB" id="E4XBH6"/>
<dbReference type="GO" id="GO:0032299">
    <property type="term" value="C:ribonuclease H2 complex"/>
    <property type="evidence" value="ECO:0007669"/>
    <property type="project" value="InterPro"/>
</dbReference>
<evidence type="ECO:0000313" key="1">
    <source>
        <dbReference type="EMBL" id="CBY08951.1"/>
    </source>
</evidence>
<dbReference type="InterPro" id="IPR040456">
    <property type="entry name" value="RNase_H2_suB"/>
</dbReference>
<keyword evidence="2" id="KW-1185">Reference proteome</keyword>
<gene>
    <name evidence="1" type="ORF">GSOID_T00006477001</name>
</gene>